<feature type="region of interest" description="Disordered" evidence="1">
    <location>
        <begin position="110"/>
        <end position="144"/>
    </location>
</feature>
<evidence type="ECO:0000313" key="2">
    <source>
        <dbReference type="EMBL" id="KAJ1984474.1"/>
    </source>
</evidence>
<sequence>MFPSANQAGSNGGAESPEADQALALAFRQAALSVTDLYKKATTRNRRAYRAGYQQCLEDFAQFLSCHGAVPPRPTNMADNGGGDVQRLTIAWDDIVQFASIKQQQLEQYAPYSTGSEEHTAPQPPTASWEPPSGQTPHQPNIGAANMASDASFAHLDSSSITTNATQVPSGAVPAHVRSNAGTAMASTPTTAHSGATSRSIPPFSHSAASMHIAFPLPANTPFVFEPPSLAPSPLAPASFAMDSDMPGGIGTPISPDSLKRRLLTPLHQHPHHLHSHHLTNGGGGGQSMESPIFNWNGLFSGHPYKRSRRDSNANDIDDDEEL</sequence>
<dbReference type="OrthoDB" id="21418at2759"/>
<dbReference type="PANTHER" id="PTHR38645:SF1">
    <property type="entry name" value="YALI0F12243P"/>
    <property type="match status" value="1"/>
</dbReference>
<name>A0A9W8EF77_9FUNG</name>
<proteinExistence type="predicted"/>
<comment type="caution">
    <text evidence="2">The sequence shown here is derived from an EMBL/GenBank/DDBJ whole genome shotgun (WGS) entry which is preliminary data.</text>
</comment>
<dbReference type="PANTHER" id="PTHR38645">
    <property type="entry name" value="CHROMOSOME 9, WHOLE GENOME SHOTGUN SEQUENCE"/>
    <property type="match status" value="1"/>
</dbReference>
<keyword evidence="3" id="KW-1185">Reference proteome</keyword>
<protein>
    <submittedName>
        <fullName evidence="2">Uncharacterized protein</fullName>
    </submittedName>
</protein>
<dbReference type="EMBL" id="JANBQB010000018">
    <property type="protein sequence ID" value="KAJ1984474.1"/>
    <property type="molecule type" value="Genomic_DNA"/>
</dbReference>
<organism evidence="2 3">
    <name type="scientific">Dimargaris verticillata</name>
    <dbReference type="NCBI Taxonomy" id="2761393"/>
    <lineage>
        <taxon>Eukaryota</taxon>
        <taxon>Fungi</taxon>
        <taxon>Fungi incertae sedis</taxon>
        <taxon>Zoopagomycota</taxon>
        <taxon>Kickxellomycotina</taxon>
        <taxon>Dimargaritomycetes</taxon>
        <taxon>Dimargaritales</taxon>
        <taxon>Dimargaritaceae</taxon>
        <taxon>Dimargaris</taxon>
    </lineage>
</organism>
<dbReference type="AlphaFoldDB" id="A0A9W8EF77"/>
<evidence type="ECO:0000313" key="3">
    <source>
        <dbReference type="Proteomes" id="UP001151582"/>
    </source>
</evidence>
<reference evidence="2" key="1">
    <citation type="submission" date="2022-07" db="EMBL/GenBank/DDBJ databases">
        <title>Phylogenomic reconstructions and comparative analyses of Kickxellomycotina fungi.</title>
        <authorList>
            <person name="Reynolds N.K."/>
            <person name="Stajich J.E."/>
            <person name="Barry K."/>
            <person name="Grigoriev I.V."/>
            <person name="Crous P."/>
            <person name="Smith M.E."/>
        </authorList>
    </citation>
    <scope>NUCLEOTIDE SEQUENCE</scope>
    <source>
        <strain evidence="2">RSA 567</strain>
    </source>
</reference>
<evidence type="ECO:0000256" key="1">
    <source>
        <dbReference type="SAM" id="MobiDB-lite"/>
    </source>
</evidence>
<accession>A0A9W8EF77</accession>
<gene>
    <name evidence="2" type="ORF">H4R34_000621</name>
</gene>
<dbReference type="Proteomes" id="UP001151582">
    <property type="component" value="Unassembled WGS sequence"/>
</dbReference>